<evidence type="ECO:0000256" key="1">
    <source>
        <dbReference type="ARBA" id="ARBA00023002"/>
    </source>
</evidence>
<proteinExistence type="predicted"/>
<accession>A0A6U3RBT2</accession>
<dbReference type="SUPFAM" id="SSF51430">
    <property type="entry name" value="NAD(P)-linked oxidoreductase"/>
    <property type="match status" value="1"/>
</dbReference>
<feature type="chain" id="PRO_5035585478" description="NADP-dependent oxidoreductase domain-containing protein" evidence="2">
    <location>
        <begin position="19"/>
        <end position="368"/>
    </location>
</feature>
<evidence type="ECO:0000313" key="4">
    <source>
        <dbReference type="EMBL" id="CAD9333300.1"/>
    </source>
</evidence>
<dbReference type="CDD" id="cd19093">
    <property type="entry name" value="AKR_AtPLR-like"/>
    <property type="match status" value="1"/>
</dbReference>
<gene>
    <name evidence="4" type="ORF">DBRI1063_LOCUS12736</name>
    <name evidence="5" type="ORF">DBRI1063_LOCUS12737</name>
</gene>
<dbReference type="GO" id="GO:0005737">
    <property type="term" value="C:cytoplasm"/>
    <property type="evidence" value="ECO:0007669"/>
    <property type="project" value="TreeGrafter"/>
</dbReference>
<dbReference type="InterPro" id="IPR036812">
    <property type="entry name" value="NAD(P)_OxRdtase_dom_sf"/>
</dbReference>
<feature type="signal peptide" evidence="2">
    <location>
        <begin position="1"/>
        <end position="18"/>
    </location>
</feature>
<dbReference type="EMBL" id="HBGN01019985">
    <property type="protein sequence ID" value="CAD9333300.1"/>
    <property type="molecule type" value="Transcribed_RNA"/>
</dbReference>
<dbReference type="PANTHER" id="PTHR43625">
    <property type="entry name" value="AFLATOXIN B1 ALDEHYDE REDUCTASE"/>
    <property type="match status" value="1"/>
</dbReference>
<name>A0A6U3RBT2_9STRA</name>
<dbReference type="InterPro" id="IPR050791">
    <property type="entry name" value="Aldo-Keto_reductase"/>
</dbReference>
<dbReference type="PANTHER" id="PTHR43625:SF5">
    <property type="entry name" value="PYRIDOXAL REDUCTASE, CHLOROPLASTIC"/>
    <property type="match status" value="1"/>
</dbReference>
<dbReference type="PROSITE" id="PS00062">
    <property type="entry name" value="ALDOKETO_REDUCTASE_2"/>
    <property type="match status" value="1"/>
</dbReference>
<dbReference type="GO" id="GO:0016491">
    <property type="term" value="F:oxidoreductase activity"/>
    <property type="evidence" value="ECO:0007669"/>
    <property type="project" value="UniProtKB-KW"/>
</dbReference>
<dbReference type="Pfam" id="PF00248">
    <property type="entry name" value="Aldo_ket_red"/>
    <property type="match status" value="1"/>
</dbReference>
<evidence type="ECO:0000313" key="5">
    <source>
        <dbReference type="EMBL" id="CAD9333302.1"/>
    </source>
</evidence>
<evidence type="ECO:0000259" key="3">
    <source>
        <dbReference type="Pfam" id="PF00248"/>
    </source>
</evidence>
<reference evidence="4" key="1">
    <citation type="submission" date="2021-01" db="EMBL/GenBank/DDBJ databases">
        <authorList>
            <person name="Corre E."/>
            <person name="Pelletier E."/>
            <person name="Niang G."/>
            <person name="Scheremetjew M."/>
            <person name="Finn R."/>
            <person name="Kale V."/>
            <person name="Holt S."/>
            <person name="Cochrane G."/>
            <person name="Meng A."/>
            <person name="Brown T."/>
            <person name="Cohen L."/>
        </authorList>
    </citation>
    <scope>NUCLEOTIDE SEQUENCE</scope>
    <source>
        <strain evidence="4">Pop2</strain>
    </source>
</reference>
<protein>
    <recommendedName>
        <fullName evidence="3">NADP-dependent oxidoreductase domain-containing protein</fullName>
    </recommendedName>
</protein>
<dbReference type="InterPro" id="IPR023210">
    <property type="entry name" value="NADP_OxRdtase_dom"/>
</dbReference>
<organism evidence="4">
    <name type="scientific">Ditylum brightwellii</name>
    <dbReference type="NCBI Taxonomy" id="49249"/>
    <lineage>
        <taxon>Eukaryota</taxon>
        <taxon>Sar</taxon>
        <taxon>Stramenopiles</taxon>
        <taxon>Ochrophyta</taxon>
        <taxon>Bacillariophyta</taxon>
        <taxon>Mediophyceae</taxon>
        <taxon>Lithodesmiophycidae</taxon>
        <taxon>Lithodesmiales</taxon>
        <taxon>Lithodesmiaceae</taxon>
        <taxon>Ditylum</taxon>
    </lineage>
</organism>
<feature type="domain" description="NADP-dependent oxidoreductase" evidence="3">
    <location>
        <begin position="50"/>
        <end position="351"/>
    </location>
</feature>
<dbReference type="EMBL" id="HBGN01019986">
    <property type="protein sequence ID" value="CAD9333302.1"/>
    <property type="molecule type" value="Transcribed_RNA"/>
</dbReference>
<dbReference type="InterPro" id="IPR018170">
    <property type="entry name" value="Aldo/ket_reductase_CS"/>
</dbReference>
<dbReference type="Gene3D" id="3.20.20.100">
    <property type="entry name" value="NADP-dependent oxidoreductase domain"/>
    <property type="match status" value="1"/>
</dbReference>
<dbReference type="AlphaFoldDB" id="A0A6U3RBT2"/>
<keyword evidence="1" id="KW-0560">Oxidoreductase</keyword>
<keyword evidence="2" id="KW-0732">Signal</keyword>
<sequence length="368" mass="39986">MKYTAITIVSFTFTSVTAFFPGFPGYAPPKAAQSNFLSEQIEVGTMSLSPLGFGTLNLPLDKTQDDANALDVMKTARAKGVNFIDTAEAYGFGKSESLTSWAAEEAGFTIGAAGVEDGCYIATKFAPVPWRPGAESVVQACQASAQRLGVDSIDLYQIHWPDIIQPLKSIGIEKRKDEQYWDGLAQCYHQGLAKNVGVSNYGPTMIKRAHKALADRGVPLVSNQINFSLVRYQSSLETIKVCEELGIQVLAYFPLGNGLLAGKYDLNDKSTLPTFPKSITMKKYLKGSQTLLQEVQTIATTNNVSCAQVSLNWIMKKGVIPIPGCRNGAHALDNFASLDFVLSEEEVERLDVASMNSMEFSSGGFELE</sequence>
<evidence type="ECO:0000256" key="2">
    <source>
        <dbReference type="SAM" id="SignalP"/>
    </source>
</evidence>